<dbReference type="GO" id="GO:0003824">
    <property type="term" value="F:catalytic activity"/>
    <property type="evidence" value="ECO:0007669"/>
    <property type="project" value="InterPro"/>
</dbReference>
<evidence type="ECO:0000259" key="3">
    <source>
        <dbReference type="PROSITE" id="PS50158"/>
    </source>
</evidence>
<dbReference type="HOGENOM" id="CLU_478391_0_0_1"/>
<keyword evidence="1" id="KW-0479">Metal-binding</keyword>
<evidence type="ECO:0000313" key="5">
    <source>
        <dbReference type="Proteomes" id="UP000000305"/>
    </source>
</evidence>
<name>E9HVA1_DAPPU</name>
<dbReference type="OrthoDB" id="410104at2759"/>
<keyword evidence="5" id="KW-1185">Reference proteome</keyword>
<dbReference type="SUPFAM" id="SSF57756">
    <property type="entry name" value="Retrovirus zinc finger-like domains"/>
    <property type="match status" value="1"/>
</dbReference>
<feature type="compositionally biased region" description="Pro residues" evidence="2">
    <location>
        <begin position="92"/>
        <end position="102"/>
    </location>
</feature>
<dbReference type="PANTHER" id="PTHR46486:SF1">
    <property type="entry name" value="CCHC-TYPE DOMAIN-CONTAINING PROTEIN"/>
    <property type="match status" value="1"/>
</dbReference>
<dbReference type="Gene3D" id="3.60.10.10">
    <property type="entry name" value="Endonuclease/exonuclease/phosphatase"/>
    <property type="match status" value="1"/>
</dbReference>
<dbReference type="STRING" id="6669.E9HVA1"/>
<keyword evidence="1" id="KW-0863">Zinc-finger</keyword>
<evidence type="ECO:0000256" key="2">
    <source>
        <dbReference type="SAM" id="MobiDB-lite"/>
    </source>
</evidence>
<dbReference type="PhylomeDB" id="E9HVA1"/>
<accession>E9HVA1</accession>
<gene>
    <name evidence="4" type="ORF">DAPPUDRAFT_118284</name>
</gene>
<dbReference type="SUPFAM" id="SSF56219">
    <property type="entry name" value="DNase I-like"/>
    <property type="match status" value="1"/>
</dbReference>
<dbReference type="AlphaFoldDB" id="E9HVA1"/>
<dbReference type="InParanoid" id="E9HVA1"/>
<dbReference type="Proteomes" id="UP000000305">
    <property type="component" value="Unassembled WGS sequence"/>
</dbReference>
<proteinExistence type="predicted"/>
<dbReference type="KEGG" id="dpx:DAPPUDRAFT_118284"/>
<reference evidence="4 5" key="1">
    <citation type="journal article" date="2011" name="Science">
        <title>The ecoresponsive genome of Daphnia pulex.</title>
        <authorList>
            <person name="Colbourne J.K."/>
            <person name="Pfrender M.E."/>
            <person name="Gilbert D."/>
            <person name="Thomas W.K."/>
            <person name="Tucker A."/>
            <person name="Oakley T.H."/>
            <person name="Tokishita S."/>
            <person name="Aerts A."/>
            <person name="Arnold G.J."/>
            <person name="Basu M.K."/>
            <person name="Bauer D.J."/>
            <person name="Caceres C.E."/>
            <person name="Carmel L."/>
            <person name="Casola C."/>
            <person name="Choi J.H."/>
            <person name="Detter J.C."/>
            <person name="Dong Q."/>
            <person name="Dusheyko S."/>
            <person name="Eads B.D."/>
            <person name="Frohlich T."/>
            <person name="Geiler-Samerotte K.A."/>
            <person name="Gerlach D."/>
            <person name="Hatcher P."/>
            <person name="Jogdeo S."/>
            <person name="Krijgsveld J."/>
            <person name="Kriventseva E.V."/>
            <person name="Kultz D."/>
            <person name="Laforsch C."/>
            <person name="Lindquist E."/>
            <person name="Lopez J."/>
            <person name="Manak J.R."/>
            <person name="Muller J."/>
            <person name="Pangilinan J."/>
            <person name="Patwardhan R.P."/>
            <person name="Pitluck S."/>
            <person name="Pritham E.J."/>
            <person name="Rechtsteiner A."/>
            <person name="Rho M."/>
            <person name="Rogozin I.B."/>
            <person name="Sakarya O."/>
            <person name="Salamov A."/>
            <person name="Schaack S."/>
            <person name="Shapiro H."/>
            <person name="Shiga Y."/>
            <person name="Skalitzky C."/>
            <person name="Smith Z."/>
            <person name="Souvorov A."/>
            <person name="Sung W."/>
            <person name="Tang Z."/>
            <person name="Tsuchiya D."/>
            <person name="Tu H."/>
            <person name="Vos H."/>
            <person name="Wang M."/>
            <person name="Wolf Y.I."/>
            <person name="Yamagata H."/>
            <person name="Yamada T."/>
            <person name="Ye Y."/>
            <person name="Shaw J.R."/>
            <person name="Andrews J."/>
            <person name="Crease T.J."/>
            <person name="Tang H."/>
            <person name="Lucas S.M."/>
            <person name="Robertson H.M."/>
            <person name="Bork P."/>
            <person name="Koonin E.V."/>
            <person name="Zdobnov E.M."/>
            <person name="Grigoriev I.V."/>
            <person name="Lynch M."/>
            <person name="Boore J.L."/>
        </authorList>
    </citation>
    <scope>NUCLEOTIDE SEQUENCE [LARGE SCALE GENOMIC DNA]</scope>
</reference>
<dbReference type="PROSITE" id="PS50158">
    <property type="entry name" value="ZF_CCHC"/>
    <property type="match status" value="1"/>
</dbReference>
<dbReference type="GO" id="GO:0008270">
    <property type="term" value="F:zinc ion binding"/>
    <property type="evidence" value="ECO:0007669"/>
    <property type="project" value="UniProtKB-KW"/>
</dbReference>
<sequence length="572" mass="63415">MIPCLTGQLTVRMTLNSPIHPYLQVGEHKVYIRYANQPVTCRECNLPGHMALDCPARKNRLLPAPPKIVPQKTNGGKEKSMAAALQSASRPPSTPTEFPPLPDRSWTEVSRRKKNQNKTEGDETVLVPETPPIIVLPSAESSTEIVVESQDMETLSAEPTPTGEVLLDLAREHGRTDINIKFQRARIAKEKTDATEETDENAKLIMKVTSINIARISTPECLQLLLNYCVSNEFDVICLQEVAFSSCPILESRFQVFASPGPNKAGTAVLVSKTLKVQSHTCDPDGRLLCINLGPVSFVSLYAPSGRIFRDERSTFFRVIVPAFLSCVKEPIVVMGDFNAVDDRGDRLRKAGTTPPTPVDHALVALVGDWSWWMYGRPYGPVTPASPTVYLEAQYENIVGGCVSSAADDVYSSRRSSPTQIRQRVVTWWDSVFKPGVKRIAQSYCRRRASLVKEMGQFYQNCLAEITDPTTELDWPTFQALREEAREWHLRALMGAKIRSRSVTDSDIDSPSLFHVRKEKSNGRSVNIVELHTDAEGQLLDLGAINATLTNVFCCNPVVSEPSVIGSCLFRA</sequence>
<protein>
    <recommendedName>
        <fullName evidence="3">CCHC-type domain-containing protein</fullName>
    </recommendedName>
</protein>
<dbReference type="GO" id="GO:0003676">
    <property type="term" value="F:nucleic acid binding"/>
    <property type="evidence" value="ECO:0007669"/>
    <property type="project" value="InterPro"/>
</dbReference>
<dbReference type="InterPro" id="IPR036691">
    <property type="entry name" value="Endo/exonu/phosph_ase_sf"/>
</dbReference>
<dbReference type="InterPro" id="IPR005135">
    <property type="entry name" value="Endo/exonuclease/phosphatase"/>
</dbReference>
<feature type="region of interest" description="Disordered" evidence="2">
    <location>
        <begin position="60"/>
        <end position="123"/>
    </location>
</feature>
<dbReference type="EMBL" id="GL732846">
    <property type="protein sequence ID" value="EFX64329.1"/>
    <property type="molecule type" value="Genomic_DNA"/>
</dbReference>
<dbReference type="InterPro" id="IPR001878">
    <property type="entry name" value="Znf_CCHC"/>
</dbReference>
<feature type="domain" description="CCHC-type" evidence="3">
    <location>
        <begin position="41"/>
        <end position="55"/>
    </location>
</feature>
<evidence type="ECO:0000256" key="1">
    <source>
        <dbReference type="PROSITE-ProRule" id="PRU00047"/>
    </source>
</evidence>
<dbReference type="InterPro" id="IPR036875">
    <property type="entry name" value="Znf_CCHC_sf"/>
</dbReference>
<evidence type="ECO:0000313" key="4">
    <source>
        <dbReference type="EMBL" id="EFX64329.1"/>
    </source>
</evidence>
<dbReference type="Pfam" id="PF03372">
    <property type="entry name" value="Exo_endo_phos"/>
    <property type="match status" value="1"/>
</dbReference>
<dbReference type="PANTHER" id="PTHR46486">
    <property type="entry name" value="CCHC-TYPE DOMAIN-CONTAINING PROTEIN"/>
    <property type="match status" value="1"/>
</dbReference>
<keyword evidence="1" id="KW-0862">Zinc</keyword>
<organism evidence="4 5">
    <name type="scientific">Daphnia pulex</name>
    <name type="common">Water flea</name>
    <dbReference type="NCBI Taxonomy" id="6669"/>
    <lineage>
        <taxon>Eukaryota</taxon>
        <taxon>Metazoa</taxon>
        <taxon>Ecdysozoa</taxon>
        <taxon>Arthropoda</taxon>
        <taxon>Crustacea</taxon>
        <taxon>Branchiopoda</taxon>
        <taxon>Diplostraca</taxon>
        <taxon>Cladocera</taxon>
        <taxon>Anomopoda</taxon>
        <taxon>Daphniidae</taxon>
        <taxon>Daphnia</taxon>
    </lineage>
</organism>